<proteinExistence type="predicted"/>
<feature type="region of interest" description="Disordered" evidence="1">
    <location>
        <begin position="1"/>
        <end position="20"/>
    </location>
</feature>
<name>A0A0D2HMB3_9EURO</name>
<feature type="compositionally biased region" description="Basic and acidic residues" evidence="1">
    <location>
        <begin position="51"/>
        <end position="63"/>
    </location>
</feature>
<dbReference type="Proteomes" id="UP000053411">
    <property type="component" value="Unassembled WGS sequence"/>
</dbReference>
<gene>
    <name evidence="2" type="ORF">Z520_01482</name>
</gene>
<dbReference type="OrthoDB" id="10320358at2759"/>
<evidence type="ECO:0000256" key="1">
    <source>
        <dbReference type="SAM" id="MobiDB-lite"/>
    </source>
</evidence>
<dbReference type="VEuPathDB" id="FungiDB:Z520_01482"/>
<dbReference type="AlphaFoldDB" id="A0A0D2HMB3"/>
<dbReference type="EMBL" id="KN848063">
    <property type="protein sequence ID" value="KIY03016.1"/>
    <property type="molecule type" value="Genomic_DNA"/>
</dbReference>
<dbReference type="RefSeq" id="XP_016637138.1">
    <property type="nucleotide sequence ID" value="XM_016771999.1"/>
</dbReference>
<organism evidence="2 3">
    <name type="scientific">Fonsecaea multimorphosa CBS 102226</name>
    <dbReference type="NCBI Taxonomy" id="1442371"/>
    <lineage>
        <taxon>Eukaryota</taxon>
        <taxon>Fungi</taxon>
        <taxon>Dikarya</taxon>
        <taxon>Ascomycota</taxon>
        <taxon>Pezizomycotina</taxon>
        <taxon>Eurotiomycetes</taxon>
        <taxon>Chaetothyriomycetidae</taxon>
        <taxon>Chaetothyriales</taxon>
        <taxon>Herpotrichiellaceae</taxon>
        <taxon>Fonsecaea</taxon>
    </lineage>
</organism>
<accession>A0A0D2HMB3</accession>
<evidence type="ECO:0000313" key="2">
    <source>
        <dbReference type="EMBL" id="KIY03016.1"/>
    </source>
</evidence>
<evidence type="ECO:0000313" key="3">
    <source>
        <dbReference type="Proteomes" id="UP000053411"/>
    </source>
</evidence>
<keyword evidence="3" id="KW-1185">Reference proteome</keyword>
<dbReference type="GeneID" id="27707228"/>
<reference evidence="2 3" key="1">
    <citation type="submission" date="2015-01" db="EMBL/GenBank/DDBJ databases">
        <title>The Genome Sequence of Fonsecaea multimorphosa CBS 102226.</title>
        <authorList>
            <consortium name="The Broad Institute Genomics Platform"/>
            <person name="Cuomo C."/>
            <person name="de Hoog S."/>
            <person name="Gorbushina A."/>
            <person name="Stielow B."/>
            <person name="Teixiera M."/>
            <person name="Abouelleil A."/>
            <person name="Chapman S.B."/>
            <person name="Priest M."/>
            <person name="Young S.K."/>
            <person name="Wortman J."/>
            <person name="Nusbaum C."/>
            <person name="Birren B."/>
        </authorList>
    </citation>
    <scope>NUCLEOTIDE SEQUENCE [LARGE SCALE GENOMIC DNA]</scope>
    <source>
        <strain evidence="2 3">CBS 102226</strain>
    </source>
</reference>
<protein>
    <submittedName>
        <fullName evidence="2">Uncharacterized protein</fullName>
    </submittedName>
</protein>
<sequence length="63" mass="7125">MPEATKAQPWKSVWPAPNTTADKEDVLQGEKEQIPHFKLSGGRSAEFGYEEEVKVDEPKPEKK</sequence>
<feature type="region of interest" description="Disordered" evidence="1">
    <location>
        <begin position="33"/>
        <end position="63"/>
    </location>
</feature>